<evidence type="ECO:0000256" key="6">
    <source>
        <dbReference type="ARBA" id="ARBA00023006"/>
    </source>
</evidence>
<reference evidence="12" key="1">
    <citation type="submission" date="2014-02" db="EMBL/GenBank/DDBJ databases">
        <authorList>
            <person name="Genoscope - CEA"/>
        </authorList>
    </citation>
    <scope>NUCLEOTIDE SEQUENCE</scope>
    <source>
        <strain evidence="12">LS3</strain>
    </source>
</reference>
<dbReference type="InterPro" id="IPR027267">
    <property type="entry name" value="AH/BAR_dom_sf"/>
</dbReference>
<name>A0A060T341_BLAAD</name>
<evidence type="ECO:0000256" key="9">
    <source>
        <dbReference type="SAM" id="Coils"/>
    </source>
</evidence>
<feature type="coiled-coil region" evidence="9">
    <location>
        <begin position="467"/>
        <end position="494"/>
    </location>
</feature>
<evidence type="ECO:0000256" key="10">
    <source>
        <dbReference type="SAM" id="MobiDB-lite"/>
    </source>
</evidence>
<dbReference type="PhylomeDB" id="A0A060T341"/>
<comment type="similarity">
    <text evidence="2">Belongs to the sorting nexin family.</text>
</comment>
<dbReference type="SUPFAM" id="SSF64268">
    <property type="entry name" value="PX domain"/>
    <property type="match status" value="1"/>
</dbReference>
<gene>
    <name evidence="12" type="ORF">GNLVRS02_ARAD1A06512g</name>
</gene>
<protein>
    <submittedName>
        <fullName evidence="12">ARAD1A06512p</fullName>
    </submittedName>
</protein>
<dbReference type="InterPro" id="IPR044106">
    <property type="entry name" value="PX_Snx41/Atg20"/>
</dbReference>
<dbReference type="GO" id="GO:0035091">
    <property type="term" value="F:phosphatidylinositol binding"/>
    <property type="evidence" value="ECO:0007669"/>
    <property type="project" value="InterPro"/>
</dbReference>
<reference evidence="12" key="2">
    <citation type="submission" date="2014-06" db="EMBL/GenBank/DDBJ databases">
        <title>The complete genome of Blastobotrys (Arxula) adeninivorans LS3 - a yeast of biotechnological interest.</title>
        <authorList>
            <person name="Kunze G."/>
            <person name="Gaillardin C."/>
            <person name="Czernicka M."/>
            <person name="Durrens P."/>
            <person name="Martin T."/>
            <person name="Boer E."/>
            <person name="Gabaldon T."/>
            <person name="Cruz J."/>
            <person name="Talla E."/>
            <person name="Marck C."/>
            <person name="Goffeau A."/>
            <person name="Barbe V."/>
            <person name="Baret P."/>
            <person name="Baronian K."/>
            <person name="Beier S."/>
            <person name="Bleykasten C."/>
            <person name="Bode R."/>
            <person name="Casaregola S."/>
            <person name="Despons L."/>
            <person name="Fairhead C."/>
            <person name="Giersberg M."/>
            <person name="Gierski P."/>
            <person name="Hahnel U."/>
            <person name="Hartmann A."/>
            <person name="Jankowska D."/>
            <person name="Jubin C."/>
            <person name="Jung P."/>
            <person name="Lafontaine I."/>
            <person name="Leh-Louis V."/>
            <person name="Lemaire M."/>
            <person name="Marcet-Houben M."/>
            <person name="Mascher M."/>
            <person name="Morel G."/>
            <person name="Richard G.-F."/>
            <person name="Riechen J."/>
            <person name="Sacerdot C."/>
            <person name="Sarkar A."/>
            <person name="Savel G."/>
            <person name="Schacherer J."/>
            <person name="Sherman D."/>
            <person name="Straub M.-L."/>
            <person name="Stein N."/>
            <person name="Thierry A."/>
            <person name="Trautwein-Schult A."/>
            <person name="Westhof E."/>
            <person name="Worch S."/>
            <person name="Dujon B."/>
            <person name="Souciet J.-L."/>
            <person name="Wincker P."/>
            <person name="Scholz U."/>
            <person name="Neuveglise N."/>
        </authorList>
    </citation>
    <scope>NUCLEOTIDE SEQUENCE</scope>
    <source>
        <strain evidence="12">LS3</strain>
    </source>
</reference>
<comment type="subcellular location">
    <subcellularLocation>
        <location evidence="1">Endosome membrane</location>
        <topology evidence="1">Peripheral membrane protein</topology>
    </subcellularLocation>
</comment>
<dbReference type="Pfam" id="PF00787">
    <property type="entry name" value="PX"/>
    <property type="match status" value="1"/>
</dbReference>
<keyword evidence="9" id="KW-0175">Coiled coil</keyword>
<evidence type="ECO:0000256" key="8">
    <source>
        <dbReference type="ARBA" id="ARBA00023136"/>
    </source>
</evidence>
<evidence type="ECO:0000256" key="3">
    <source>
        <dbReference type="ARBA" id="ARBA00022448"/>
    </source>
</evidence>
<keyword evidence="3" id="KW-0813">Transport</keyword>
<feature type="compositionally biased region" description="Polar residues" evidence="10">
    <location>
        <begin position="403"/>
        <end position="412"/>
    </location>
</feature>
<evidence type="ECO:0000313" key="12">
    <source>
        <dbReference type="EMBL" id="CDP33307.1"/>
    </source>
</evidence>
<keyword evidence="6" id="KW-0072">Autophagy</keyword>
<evidence type="ECO:0000256" key="2">
    <source>
        <dbReference type="ARBA" id="ARBA00010883"/>
    </source>
</evidence>
<dbReference type="SMART" id="SM00312">
    <property type="entry name" value="PX"/>
    <property type="match status" value="1"/>
</dbReference>
<evidence type="ECO:0000256" key="4">
    <source>
        <dbReference type="ARBA" id="ARBA00022753"/>
    </source>
</evidence>
<dbReference type="GO" id="GO:0010008">
    <property type="term" value="C:endosome membrane"/>
    <property type="evidence" value="ECO:0007669"/>
    <property type="project" value="UniProtKB-SubCell"/>
</dbReference>
<dbReference type="GO" id="GO:0015031">
    <property type="term" value="P:protein transport"/>
    <property type="evidence" value="ECO:0007669"/>
    <property type="project" value="UniProtKB-KW"/>
</dbReference>
<keyword evidence="5" id="KW-0653">Protein transport</keyword>
<evidence type="ECO:0000256" key="1">
    <source>
        <dbReference type="ARBA" id="ARBA00004481"/>
    </source>
</evidence>
<dbReference type="AlphaFoldDB" id="A0A060T341"/>
<keyword evidence="4" id="KW-0967">Endosome</keyword>
<dbReference type="CDD" id="cd06867">
    <property type="entry name" value="PX_SNX41_42"/>
    <property type="match status" value="1"/>
</dbReference>
<dbReference type="PANTHER" id="PTHR46979:SF2">
    <property type="entry name" value="SORTING NEXIN-41"/>
    <property type="match status" value="1"/>
</dbReference>
<dbReference type="InterPro" id="IPR001683">
    <property type="entry name" value="PX_dom"/>
</dbReference>
<feature type="compositionally biased region" description="Low complexity" evidence="10">
    <location>
        <begin position="383"/>
        <end position="399"/>
    </location>
</feature>
<proteinExistence type="inferred from homology"/>
<dbReference type="PANTHER" id="PTHR46979">
    <property type="entry name" value="SORTING NEXIN-41"/>
    <property type="match status" value="1"/>
</dbReference>
<evidence type="ECO:0000259" key="11">
    <source>
        <dbReference type="PROSITE" id="PS50195"/>
    </source>
</evidence>
<keyword evidence="8" id="KW-0472">Membrane</keyword>
<accession>A0A060T341</accession>
<dbReference type="Gene3D" id="3.30.1520.10">
    <property type="entry name" value="Phox-like domain"/>
    <property type="match status" value="1"/>
</dbReference>
<evidence type="ECO:0000256" key="7">
    <source>
        <dbReference type="ARBA" id="ARBA00023121"/>
    </source>
</evidence>
<feature type="compositionally biased region" description="Low complexity" evidence="10">
    <location>
        <begin position="413"/>
        <end position="427"/>
    </location>
</feature>
<dbReference type="InterPro" id="IPR036871">
    <property type="entry name" value="PX_dom_sf"/>
</dbReference>
<dbReference type="Gene3D" id="1.20.1270.60">
    <property type="entry name" value="Arfaptin homology (AH) domain/BAR domain"/>
    <property type="match status" value="2"/>
</dbReference>
<feature type="compositionally biased region" description="Basic and acidic residues" evidence="10">
    <location>
        <begin position="34"/>
        <end position="44"/>
    </location>
</feature>
<feature type="compositionally biased region" description="Basic and acidic residues" evidence="10">
    <location>
        <begin position="16"/>
        <end position="25"/>
    </location>
</feature>
<feature type="domain" description="PX" evidence="11">
    <location>
        <begin position="68"/>
        <end position="185"/>
    </location>
</feature>
<dbReference type="GO" id="GO:0005829">
    <property type="term" value="C:cytosol"/>
    <property type="evidence" value="ECO:0007669"/>
    <property type="project" value="GOC"/>
</dbReference>
<dbReference type="GO" id="GO:0006914">
    <property type="term" value="P:autophagy"/>
    <property type="evidence" value="ECO:0007669"/>
    <property type="project" value="UniProtKB-KW"/>
</dbReference>
<dbReference type="EMBL" id="HG937691">
    <property type="protein sequence ID" value="CDP33307.1"/>
    <property type="molecule type" value="Genomic_DNA"/>
</dbReference>
<organism evidence="12">
    <name type="scientific">Blastobotrys adeninivorans</name>
    <name type="common">Yeast</name>
    <name type="synonym">Arxula adeninivorans</name>
    <dbReference type="NCBI Taxonomy" id="409370"/>
    <lineage>
        <taxon>Eukaryota</taxon>
        <taxon>Fungi</taxon>
        <taxon>Dikarya</taxon>
        <taxon>Ascomycota</taxon>
        <taxon>Saccharomycotina</taxon>
        <taxon>Dipodascomycetes</taxon>
        <taxon>Dipodascales</taxon>
        <taxon>Trichomonascaceae</taxon>
        <taxon>Blastobotrys</taxon>
    </lineage>
</organism>
<feature type="region of interest" description="Disordered" evidence="10">
    <location>
        <begin position="379"/>
        <end position="442"/>
    </location>
</feature>
<dbReference type="InterPro" id="IPR051079">
    <property type="entry name" value="Sorting_Nexin_Autophagy"/>
</dbReference>
<dbReference type="PROSITE" id="PS50195">
    <property type="entry name" value="PX"/>
    <property type="match status" value="1"/>
</dbReference>
<keyword evidence="7" id="KW-0446">Lipid-binding</keyword>
<feature type="region of interest" description="Disordered" evidence="10">
    <location>
        <begin position="1"/>
        <end position="53"/>
    </location>
</feature>
<dbReference type="GO" id="GO:0042147">
    <property type="term" value="P:retrograde transport, endosome to Golgi"/>
    <property type="evidence" value="ECO:0007669"/>
    <property type="project" value="InterPro"/>
</dbReference>
<sequence>MADFEDNNPFEGSESNDGHMPEFDHLSVASPKPSDGESDRRDSAESGTARVSKTYSSKVEQILDEHPEIEIVIVDASKSHEGNSRGFIAYTIKIQDLTVRRRYSEFESLRATLSKLFPTLVIPPIPEKHTMSDYAAAPTKAKEDATIIEHRQRMLAVFLNRCKAMDEIRSCAVFQRFLDSNSSWQEVLNSPPVSQLPKNVLKAPPIHPETASLAHSYLPVPSSSTRLKSNSPQFDEIEQNAKEYEAIIANGLEKVNRRIIKRYSDKAADFSELGARFNAFSLEEHGSLASAIERVGQAIDNTYITTEALVAALGASFSEPLGESAQFASAVRSVLKYRRQKAIQQELTADTLVHKKANLETLERQELEAQRINQYLNHHQPEAPESPSAAAAAAAAAAEDQSPPRTSTDSSTGLASESSPSGASGPALSPPTSPRKRGFKIPGMSKLNHAIHGLMDVDPEATRRSNIGKTKEQIAQLEEALKVARADTQTASESVQTDLERFQKTKEQDLRRIMRAYVKCHVEWARKNLESWQEAKAELDKV</sequence>
<evidence type="ECO:0000256" key="5">
    <source>
        <dbReference type="ARBA" id="ARBA00022927"/>
    </source>
</evidence>